<evidence type="ECO:0000313" key="10">
    <source>
        <dbReference type="EMBL" id="KAF6023486.1"/>
    </source>
</evidence>
<dbReference type="Gene3D" id="3.90.228.10">
    <property type="match status" value="1"/>
</dbReference>
<proteinExistence type="predicted"/>
<dbReference type="AlphaFoldDB" id="A0A7J7JCX4"/>
<gene>
    <name evidence="10" type="ORF">EB796_018204</name>
</gene>
<feature type="domain" description="Macro" evidence="9">
    <location>
        <begin position="759"/>
        <end position="925"/>
    </location>
</feature>
<evidence type="ECO:0000256" key="6">
    <source>
        <dbReference type="RuleBase" id="RU362114"/>
    </source>
</evidence>
<feature type="region of interest" description="Disordered" evidence="7">
    <location>
        <begin position="81"/>
        <end position="121"/>
    </location>
</feature>
<dbReference type="GO" id="GO:0005737">
    <property type="term" value="C:cytoplasm"/>
    <property type="evidence" value="ECO:0007669"/>
    <property type="project" value="TreeGrafter"/>
</dbReference>
<evidence type="ECO:0000256" key="4">
    <source>
        <dbReference type="ARBA" id="ARBA00023027"/>
    </source>
</evidence>
<dbReference type="InterPro" id="IPR002589">
    <property type="entry name" value="Macro_dom"/>
</dbReference>
<dbReference type="GO" id="GO:0003950">
    <property type="term" value="F:NAD+ poly-ADP-ribosyltransferase activity"/>
    <property type="evidence" value="ECO:0007669"/>
    <property type="project" value="UniProtKB-UniRule"/>
</dbReference>
<feature type="region of interest" description="Disordered" evidence="7">
    <location>
        <begin position="165"/>
        <end position="222"/>
    </location>
</feature>
<name>A0A7J7JCX4_BUGNE</name>
<keyword evidence="5" id="KW-0539">Nucleus</keyword>
<dbReference type="GO" id="GO:0005634">
    <property type="term" value="C:nucleus"/>
    <property type="evidence" value="ECO:0007669"/>
    <property type="project" value="UniProtKB-SubCell"/>
</dbReference>
<feature type="domain" description="PARP catalytic" evidence="8">
    <location>
        <begin position="1055"/>
        <end position="1259"/>
    </location>
</feature>
<dbReference type="PANTHER" id="PTHR14453:SF67">
    <property type="entry name" value="POLY [ADP-RIBOSE] POLYMERASE"/>
    <property type="match status" value="1"/>
</dbReference>
<evidence type="ECO:0000256" key="1">
    <source>
        <dbReference type="ARBA" id="ARBA00004123"/>
    </source>
</evidence>
<dbReference type="OrthoDB" id="6133115at2759"/>
<dbReference type="EC" id="2.4.2.-" evidence="6"/>
<sequence length="1259" mass="140911">MAEYKHSLYISGIKQDLKDNELKEILEREICVENIRRLNATAALVLCCSQEHAEKGIEIFDGTLVHGCQIQVAFKTETSKSAKSFQQNPPTLPSPNLPVDDLDDTNLERHSTHSSRLSDDSVKHLSTFCHDDQENSGGSQSKFAGDHHQDMNLADDKVNHIPSHRRLSTKGSRAHNPSKVCVKSTNPVQVRKTKHTKLSSIHGRSKNLTSHRGKKSTNTNDKELQDAASDFDEEEDVILNKTLIYSNSSLKQSNLGECMKHLNSSCLQNGSNNELFHSLQQMGSSENHPSRHKTPEKNTKTRPRNPKNFGWINLSQLERLNLDLSRLEPFVFHREKRQFSMEQLRYIYSQKHAVKAYEADCNVTIKVFFNESCLQVQGNRENVLRVVESLTKLISAFVVQTVPLTNVCYAVMKSIEAPEIIHEFKQYNLFAGWHVSANSLSVCSNRLQAAKKASNVILGLITEGDYPQGRSLSLTEKHILASEYMWKNRLYSVAVEYQCKTLVTHFDESEKKIKFAIHSTKGLSFADKVLSECFALFLPVKKSLKIRGSLASLVLKNQDLVTEICSVNGVNVDFADLITSGKLKIESNSVESLEEFADKFSNFLLNKFTATIGLSKPGIAHWLESQTGKDRLLEIQHLFNVLLQVSKGNSVFSSFSRSSRSRSKLERFPKVTQQLSKPATTGTLSTDDKTSTSCMPSKIVSLFSVFRSFFNKDSLTKSASAISGAVAVSAIVGAASIFVQDTGNTDISPARVVLNTRPVTPETIAPEILAMVEVVKGDISSVQTDAVVSSQGVIKAALETACGTTIVSGHQCVQTKSGSNLSIYHSDNTLEWNMSTINKRASVLKDLVEKSYLCLKDSDVVSYPAIGTGNLKYPPDLVASTMIETVLTCLNTYHRFSTEKRVKFVIHPTDSTVYQAFMEELARYQPQPSAILQQRKVLPKVVIPSHEPTGEITVEVIGFKDDDVQNAVKLLLRDVDQCLVTCDMKLSPLRELVSELTQAEVDKIYKMSRSCNTEVTFKLEDNDILIEGLQADAFSMRDEIQQVLHRKATAVPLGLPSHWEDEHMDTDLLMVALHSHSSEYQRVKTKFLETSGAYSRRLSISEILRVQNARLYQQFEAQKEKIANDMITDWPVTVERELWHGTDCDSVTKICTYEFNRSYCGKNATVYGKGSYFSTTSEYSIQYCSQSQPTKSIILAQVATGRYQLGNSSTDRSNLPERFHSTVNKLDSPTIFVVYHDAAAYPTYVIKFSLTPHYLAGWI</sequence>
<organism evidence="10 11">
    <name type="scientific">Bugula neritina</name>
    <name type="common">Brown bryozoan</name>
    <name type="synonym">Sertularia neritina</name>
    <dbReference type="NCBI Taxonomy" id="10212"/>
    <lineage>
        <taxon>Eukaryota</taxon>
        <taxon>Metazoa</taxon>
        <taxon>Spiralia</taxon>
        <taxon>Lophotrochozoa</taxon>
        <taxon>Bryozoa</taxon>
        <taxon>Gymnolaemata</taxon>
        <taxon>Cheilostomatida</taxon>
        <taxon>Flustrina</taxon>
        <taxon>Buguloidea</taxon>
        <taxon>Bugulidae</taxon>
        <taxon>Bugula</taxon>
    </lineage>
</organism>
<evidence type="ECO:0000259" key="9">
    <source>
        <dbReference type="PROSITE" id="PS51154"/>
    </source>
</evidence>
<feature type="compositionally biased region" description="Basic and acidic residues" evidence="7">
    <location>
        <begin position="106"/>
        <end position="121"/>
    </location>
</feature>
<feature type="region of interest" description="Disordered" evidence="7">
    <location>
        <begin position="128"/>
        <end position="147"/>
    </location>
</feature>
<evidence type="ECO:0000256" key="7">
    <source>
        <dbReference type="SAM" id="MobiDB-lite"/>
    </source>
</evidence>
<dbReference type="InterPro" id="IPR052056">
    <property type="entry name" value="Mono-ARTD/PARP"/>
</dbReference>
<feature type="region of interest" description="Disordered" evidence="7">
    <location>
        <begin position="281"/>
        <end position="308"/>
    </location>
</feature>
<comment type="caution">
    <text evidence="10">The sequence shown here is derived from an EMBL/GenBank/DDBJ whole genome shotgun (WGS) entry which is preliminary data.</text>
</comment>
<evidence type="ECO:0000256" key="2">
    <source>
        <dbReference type="ARBA" id="ARBA00022676"/>
    </source>
</evidence>
<feature type="compositionally biased region" description="Basic residues" evidence="7">
    <location>
        <begin position="191"/>
        <end position="215"/>
    </location>
</feature>
<comment type="subcellular location">
    <subcellularLocation>
        <location evidence="1">Nucleus</location>
    </subcellularLocation>
</comment>
<dbReference type="InterPro" id="IPR043472">
    <property type="entry name" value="Macro_dom-like"/>
</dbReference>
<dbReference type="Gene3D" id="3.40.220.10">
    <property type="entry name" value="Leucine Aminopeptidase, subunit E, domain 1"/>
    <property type="match status" value="1"/>
</dbReference>
<dbReference type="InterPro" id="IPR012317">
    <property type="entry name" value="Poly(ADP-ribose)pol_cat_dom"/>
</dbReference>
<dbReference type="SUPFAM" id="SSF54928">
    <property type="entry name" value="RNA-binding domain, RBD"/>
    <property type="match status" value="1"/>
</dbReference>
<dbReference type="InterPro" id="IPR012677">
    <property type="entry name" value="Nucleotide-bd_a/b_plait_sf"/>
</dbReference>
<dbReference type="GO" id="GO:0003714">
    <property type="term" value="F:transcription corepressor activity"/>
    <property type="evidence" value="ECO:0007669"/>
    <property type="project" value="TreeGrafter"/>
</dbReference>
<dbReference type="PROSITE" id="PS51059">
    <property type="entry name" value="PARP_CATALYTIC"/>
    <property type="match status" value="1"/>
</dbReference>
<keyword evidence="2 6" id="KW-0328">Glycosyltransferase</keyword>
<dbReference type="Pfam" id="PF00644">
    <property type="entry name" value="PARP"/>
    <property type="match status" value="1"/>
</dbReference>
<evidence type="ECO:0000256" key="3">
    <source>
        <dbReference type="ARBA" id="ARBA00022679"/>
    </source>
</evidence>
<dbReference type="Gene3D" id="3.30.70.330">
    <property type="match status" value="1"/>
</dbReference>
<dbReference type="EMBL" id="VXIV02002707">
    <property type="protein sequence ID" value="KAF6023486.1"/>
    <property type="molecule type" value="Genomic_DNA"/>
</dbReference>
<reference evidence="10" key="1">
    <citation type="submission" date="2020-06" db="EMBL/GenBank/DDBJ databases">
        <title>Draft genome of Bugula neritina, a colonial animal packing powerful symbionts and potential medicines.</title>
        <authorList>
            <person name="Rayko M."/>
        </authorList>
    </citation>
    <scope>NUCLEOTIDE SEQUENCE [LARGE SCALE GENOMIC DNA]</scope>
    <source>
        <strain evidence="10">Kwan_BN1</strain>
    </source>
</reference>
<dbReference type="InterPro" id="IPR035979">
    <property type="entry name" value="RBD_domain_sf"/>
</dbReference>
<evidence type="ECO:0000313" key="11">
    <source>
        <dbReference type="Proteomes" id="UP000593567"/>
    </source>
</evidence>
<protein>
    <recommendedName>
        <fullName evidence="6">Poly [ADP-ribose] polymerase</fullName>
        <shortName evidence="6">PARP</shortName>
        <ecNumber evidence="6">2.4.2.-</ecNumber>
    </recommendedName>
</protein>
<dbReference type="GO" id="GO:0010629">
    <property type="term" value="P:negative regulation of gene expression"/>
    <property type="evidence" value="ECO:0007669"/>
    <property type="project" value="TreeGrafter"/>
</dbReference>
<dbReference type="Proteomes" id="UP000593567">
    <property type="component" value="Unassembled WGS sequence"/>
</dbReference>
<dbReference type="SUPFAM" id="SSF56399">
    <property type="entry name" value="ADP-ribosylation"/>
    <property type="match status" value="1"/>
</dbReference>
<dbReference type="SUPFAM" id="SSF52949">
    <property type="entry name" value="Macro domain-like"/>
    <property type="match status" value="1"/>
</dbReference>
<dbReference type="PANTHER" id="PTHR14453">
    <property type="entry name" value="PARP/ZINC FINGER CCCH TYPE DOMAIN CONTAINING PROTEIN"/>
    <property type="match status" value="1"/>
</dbReference>
<keyword evidence="4 6" id="KW-0520">NAD</keyword>
<evidence type="ECO:0000259" key="8">
    <source>
        <dbReference type="PROSITE" id="PS51059"/>
    </source>
</evidence>
<dbReference type="PROSITE" id="PS51154">
    <property type="entry name" value="MACRO"/>
    <property type="match status" value="1"/>
</dbReference>
<evidence type="ECO:0000256" key="5">
    <source>
        <dbReference type="ARBA" id="ARBA00023242"/>
    </source>
</evidence>
<keyword evidence="11" id="KW-1185">Reference proteome</keyword>
<keyword evidence="3 6" id="KW-0808">Transferase</keyword>
<dbReference type="GO" id="GO:0003676">
    <property type="term" value="F:nucleic acid binding"/>
    <property type="evidence" value="ECO:0007669"/>
    <property type="project" value="InterPro"/>
</dbReference>
<accession>A0A7J7JCX4</accession>